<dbReference type="InterPro" id="IPR052018">
    <property type="entry name" value="PHP_domain"/>
</dbReference>
<dbReference type="Pfam" id="PF02811">
    <property type="entry name" value="PHP"/>
    <property type="match status" value="1"/>
</dbReference>
<evidence type="ECO:0000313" key="3">
    <source>
        <dbReference type="Proteomes" id="UP001298681"/>
    </source>
</evidence>
<gene>
    <name evidence="2" type="ORF">L0P57_12030</name>
</gene>
<dbReference type="RefSeq" id="WP_237967092.1">
    <property type="nucleotide sequence ID" value="NZ_JAKNHQ010000020.1"/>
</dbReference>
<accession>A0ABS9MMI3</accession>
<comment type="caution">
    <text evidence="2">The sequence shown here is derived from an EMBL/GenBank/DDBJ whole genome shotgun (WGS) entry which is preliminary data.</text>
</comment>
<proteinExistence type="predicted"/>
<dbReference type="Proteomes" id="UP001298681">
    <property type="component" value="Unassembled WGS sequence"/>
</dbReference>
<sequence length="298" mass="32618">MSWLDLHMHTHFSDDGTYSPEELMELCAQSGVRVAAVSDHNCTRSVARTVRHARSLGIECIPAVELDCTYQGIDLHLLGYWIDPDHPGFAQTEQAIQEQEQLAGEQRIQLAYSMGFQFDAEPLRREKGGIVTGEMIAEAALAQDPENPALLPYRPGGARSDNPYVNIYWDFFSQGKPGYVPVAFQSLEEAVTLVRSAGGLPVLAHPGNNIHEDTALLHGIVEQGVRGIEAYSSYHSPEQVTFYVQQAEMLSVAVSCGSDFHGKIKPGITLGGFNCGGQEAELLRGLQEALQKLPPTKL</sequence>
<dbReference type="SMART" id="SM00481">
    <property type="entry name" value="POLIIIAc"/>
    <property type="match status" value="1"/>
</dbReference>
<organism evidence="2 3">
    <name type="scientific">Anaeromassilibacillus senegalensis</name>
    <dbReference type="NCBI Taxonomy" id="1673717"/>
    <lineage>
        <taxon>Bacteria</taxon>
        <taxon>Bacillati</taxon>
        <taxon>Bacillota</taxon>
        <taxon>Clostridia</taxon>
        <taxon>Eubacteriales</taxon>
        <taxon>Acutalibacteraceae</taxon>
        <taxon>Anaeromassilibacillus</taxon>
    </lineage>
</organism>
<dbReference type="Gene3D" id="1.10.150.650">
    <property type="match status" value="1"/>
</dbReference>
<dbReference type="InterPro" id="IPR004013">
    <property type="entry name" value="PHP_dom"/>
</dbReference>
<evidence type="ECO:0000313" key="2">
    <source>
        <dbReference type="EMBL" id="MCG4611654.1"/>
    </source>
</evidence>
<keyword evidence="3" id="KW-1185">Reference proteome</keyword>
<evidence type="ECO:0000259" key="1">
    <source>
        <dbReference type="SMART" id="SM00481"/>
    </source>
</evidence>
<dbReference type="Gene3D" id="3.20.20.140">
    <property type="entry name" value="Metal-dependent hydrolases"/>
    <property type="match status" value="1"/>
</dbReference>
<dbReference type="InterPro" id="IPR016195">
    <property type="entry name" value="Pol/histidinol_Pase-like"/>
</dbReference>
<dbReference type="SUPFAM" id="SSF89550">
    <property type="entry name" value="PHP domain-like"/>
    <property type="match status" value="1"/>
</dbReference>
<dbReference type="CDD" id="cd07438">
    <property type="entry name" value="PHP_HisPPase_AMP"/>
    <property type="match status" value="1"/>
</dbReference>
<name>A0ABS9MMI3_9FIRM</name>
<dbReference type="PANTHER" id="PTHR42924">
    <property type="entry name" value="EXONUCLEASE"/>
    <property type="match status" value="1"/>
</dbReference>
<dbReference type="PANTHER" id="PTHR42924:SF3">
    <property type="entry name" value="POLYMERASE_HISTIDINOL PHOSPHATASE N-TERMINAL DOMAIN-CONTAINING PROTEIN"/>
    <property type="match status" value="1"/>
</dbReference>
<dbReference type="EMBL" id="JAKNHQ010000020">
    <property type="protein sequence ID" value="MCG4611654.1"/>
    <property type="molecule type" value="Genomic_DNA"/>
</dbReference>
<dbReference type="InterPro" id="IPR003141">
    <property type="entry name" value="Pol/His_phosphatase_N"/>
</dbReference>
<protein>
    <submittedName>
        <fullName evidence="2">PHP domain-containing protein</fullName>
    </submittedName>
</protein>
<reference evidence="2 3" key="1">
    <citation type="submission" date="2022-01" db="EMBL/GenBank/DDBJ databases">
        <title>Collection of gut derived symbiotic bacterial strains cultured from healthy donors.</title>
        <authorList>
            <person name="Lin H."/>
            <person name="Kohout C."/>
            <person name="Waligurski E."/>
            <person name="Pamer E.G."/>
        </authorList>
    </citation>
    <scope>NUCLEOTIDE SEQUENCE [LARGE SCALE GENOMIC DNA]</scope>
    <source>
        <strain evidence="2 3">DFI.7.58</strain>
    </source>
</reference>
<feature type="domain" description="Polymerase/histidinol phosphatase N-terminal" evidence="1">
    <location>
        <begin position="4"/>
        <end position="70"/>
    </location>
</feature>